<sequence length="103" mass="11283">MFIVISRPDIHTIRNKPLLPAFDWIQSAVHASEMAGLLLSTGSRNAIDTGLVALPVSCRLFSEHCHKHLGSNNAPLEIQAPKNSMRYSGPKYRTKAGGHSFDS</sequence>
<name>A0A8A3P9Q2_9HELO</name>
<gene>
    <name evidence="2" type="ORF">DSL72_000702</name>
</gene>
<proteinExistence type="predicted"/>
<organism evidence="2 3">
    <name type="scientific">Monilinia vaccinii-corymbosi</name>
    <dbReference type="NCBI Taxonomy" id="61207"/>
    <lineage>
        <taxon>Eukaryota</taxon>
        <taxon>Fungi</taxon>
        <taxon>Dikarya</taxon>
        <taxon>Ascomycota</taxon>
        <taxon>Pezizomycotina</taxon>
        <taxon>Leotiomycetes</taxon>
        <taxon>Helotiales</taxon>
        <taxon>Sclerotiniaceae</taxon>
        <taxon>Monilinia</taxon>
    </lineage>
</organism>
<reference evidence="2" key="1">
    <citation type="submission" date="2020-10" db="EMBL/GenBank/DDBJ databases">
        <title>Genome Sequence of Monilinia vaccinii-corymbosi Sheds Light on Mummy Berry Disease Infection of Blueberry and Mating Type.</title>
        <authorList>
            <person name="Yow A.G."/>
            <person name="Zhang Y."/>
            <person name="Bansal K."/>
            <person name="Eacker S.M."/>
            <person name="Sullivan S."/>
            <person name="Liachko I."/>
            <person name="Cubeta M.A."/>
            <person name="Rollins J.A."/>
            <person name="Ashrafi H."/>
        </authorList>
    </citation>
    <scope>NUCLEOTIDE SEQUENCE</scope>
    <source>
        <strain evidence="2">RL-1</strain>
    </source>
</reference>
<accession>A0A8A3P9Q2</accession>
<evidence type="ECO:0000313" key="2">
    <source>
        <dbReference type="EMBL" id="QSZ31139.1"/>
    </source>
</evidence>
<dbReference type="EMBL" id="CP063406">
    <property type="protein sequence ID" value="QSZ31139.1"/>
    <property type="molecule type" value="Genomic_DNA"/>
</dbReference>
<dbReference type="AlphaFoldDB" id="A0A8A3P9Q2"/>
<protein>
    <submittedName>
        <fullName evidence="2">Uncharacterized protein</fullName>
    </submittedName>
</protein>
<evidence type="ECO:0000313" key="3">
    <source>
        <dbReference type="Proteomes" id="UP000672032"/>
    </source>
</evidence>
<feature type="region of interest" description="Disordered" evidence="1">
    <location>
        <begin position="82"/>
        <end position="103"/>
    </location>
</feature>
<dbReference type="Proteomes" id="UP000672032">
    <property type="component" value="Chromosome 2"/>
</dbReference>
<keyword evidence="3" id="KW-1185">Reference proteome</keyword>
<evidence type="ECO:0000256" key="1">
    <source>
        <dbReference type="SAM" id="MobiDB-lite"/>
    </source>
</evidence>